<name>A0ABW0E6W8_9BACT</name>
<dbReference type="InterPro" id="IPR017937">
    <property type="entry name" value="Thioredoxin_CS"/>
</dbReference>
<evidence type="ECO:0000313" key="3">
    <source>
        <dbReference type="EMBL" id="MFC5270039.1"/>
    </source>
</evidence>
<dbReference type="Gene3D" id="3.40.30.10">
    <property type="entry name" value="Glutaredoxin"/>
    <property type="match status" value="1"/>
</dbReference>
<dbReference type="Proteomes" id="UP001596161">
    <property type="component" value="Unassembled WGS sequence"/>
</dbReference>
<gene>
    <name evidence="3" type="ORF">ACFPIB_05420</name>
</gene>
<reference evidence="4" key="1">
    <citation type="journal article" date="2019" name="Int. J. Syst. Evol. Microbiol.">
        <title>The Global Catalogue of Microorganisms (GCM) 10K type strain sequencing project: providing services to taxonomists for standard genome sequencing and annotation.</title>
        <authorList>
            <consortium name="The Broad Institute Genomics Platform"/>
            <consortium name="The Broad Institute Genome Sequencing Center for Infectious Disease"/>
            <person name="Wu L."/>
            <person name="Ma J."/>
        </authorList>
    </citation>
    <scope>NUCLEOTIDE SEQUENCE [LARGE SCALE GENOMIC DNA]</scope>
    <source>
        <strain evidence="4">KACC 12602</strain>
    </source>
</reference>
<protein>
    <submittedName>
        <fullName evidence="3">Thioredoxin family protein</fullName>
    </submittedName>
</protein>
<evidence type="ECO:0000259" key="2">
    <source>
        <dbReference type="Pfam" id="PF03190"/>
    </source>
</evidence>
<sequence>MAFRFSSPDKEKDKKEAINWITIQEAEKLNKKQPRKIVIDIYTDWCGWCKKMDKSTFADEKTAAYVNKHYYAVKLDAETKEEIILNGKTYRFNPKYGVNEIAAELLQGKMGYPSTVYLDEKFNMLAPVMGFYDVKKFDNLLRYFAENHYKNGSFDDFVAKNQ</sequence>
<keyword evidence="4" id="KW-1185">Reference proteome</keyword>
<dbReference type="EMBL" id="JBHSKT010000003">
    <property type="protein sequence ID" value="MFC5270039.1"/>
    <property type="molecule type" value="Genomic_DNA"/>
</dbReference>
<feature type="domain" description="Spermatogenesis-associated protein 20-like TRX" evidence="2">
    <location>
        <begin position="7"/>
        <end position="83"/>
    </location>
</feature>
<comment type="caution">
    <text evidence="3">The sequence shown here is derived from an EMBL/GenBank/DDBJ whole genome shotgun (WGS) entry which is preliminary data.</text>
</comment>
<dbReference type="RefSeq" id="WP_378016417.1">
    <property type="nucleotide sequence ID" value="NZ_JBHSKT010000003.1"/>
</dbReference>
<dbReference type="Pfam" id="PF03190">
    <property type="entry name" value="Thioredox_DsbH"/>
    <property type="match status" value="1"/>
</dbReference>
<dbReference type="InterPro" id="IPR036249">
    <property type="entry name" value="Thioredoxin-like_sf"/>
</dbReference>
<dbReference type="InterPro" id="IPR004879">
    <property type="entry name" value="Ssp411-like_TRX"/>
</dbReference>
<organism evidence="3 4">
    <name type="scientific">Adhaeribacter terreus</name>
    <dbReference type="NCBI Taxonomy" id="529703"/>
    <lineage>
        <taxon>Bacteria</taxon>
        <taxon>Pseudomonadati</taxon>
        <taxon>Bacteroidota</taxon>
        <taxon>Cytophagia</taxon>
        <taxon>Cytophagales</taxon>
        <taxon>Hymenobacteraceae</taxon>
        <taxon>Adhaeribacter</taxon>
    </lineage>
</organism>
<proteinExistence type="predicted"/>
<evidence type="ECO:0000256" key="1">
    <source>
        <dbReference type="ARBA" id="ARBA00023284"/>
    </source>
</evidence>
<dbReference type="PROSITE" id="PS00194">
    <property type="entry name" value="THIOREDOXIN_1"/>
    <property type="match status" value="1"/>
</dbReference>
<evidence type="ECO:0000313" key="4">
    <source>
        <dbReference type="Proteomes" id="UP001596161"/>
    </source>
</evidence>
<accession>A0ABW0E6W8</accession>
<keyword evidence="1" id="KW-0676">Redox-active center</keyword>
<dbReference type="SUPFAM" id="SSF52833">
    <property type="entry name" value="Thioredoxin-like"/>
    <property type="match status" value="1"/>
</dbReference>